<evidence type="ECO:0000313" key="6">
    <source>
        <dbReference type="Proteomes" id="UP000008837"/>
    </source>
</evidence>
<dbReference type="OMA" id="CNGDWQA"/>
<evidence type="ECO:0000256" key="1">
    <source>
        <dbReference type="ARBA" id="ARBA00002550"/>
    </source>
</evidence>
<sequence>MANERLGFLEEALTSYSRAISFYERARGSATSKAARTTPFIDEMERWAECALYRHALLTVYAQPAQAASALRAYEVHESRWPGTFRQPQRNVIRALFARLTQPNEPSRAAPQVLKPVSARTTATRRPRPAPTTAHPFSTVKSTVVRLLQQDPGFPRANESNAHPETLAEQLVESWRSQCGANSAMEADDVVTLLYGLAGITFRSQTIQRLLVHMLFAAEAYAEAYAIVPKYMALVDTTWKAHGVPAQRSTAELRAIDGPREYVDTVLLGAHIALRYMNDPRQAQEWVDELLLVGTSDKSSRHRFTMEPALLARTLRSAGEVRVAQVRLVAPAERTGLMDDARVFLQDSLSLDNDASETCYILACILALERQFDDALKHARRALELEPAFVDAWHLIVLLLSARKDFLGARNLASEALAQVEADDDASDAQIAAGSRADPRTQLLSFDYPPTAFQRAGSYIRLLVTHNVLLELTMGAASALDAQRDLFAAYHVRVAPLCASPAPASNEPDAVFMRAPSMMLKPKAELAETPTHARNMFRARVGTQLLQRLWLLSAASFRRIGDLEQSRCAIAEAEQLDARFAEVWVQLAQWCLVSGPSKAGAAVTCLYKALSCDTNHVAASVHLARVLLRPSEQLNMRASHAESIAAVASAASSEQMPLSDFALADDPGIASAGDAENHARATPSRGLGGSSPTATNPKTSPDQEGNGALGDVALPFRWQHDVPPVGRTAWPRLSCAPSTLFHGWDVSEAWHTLGQLAQQTKRSVDVQRRAFLEALRLESTRPIRPWNAALDMPL</sequence>
<comment type="caution">
    <text evidence="5">The sequence shown here is derived from an EMBL/GenBank/DDBJ whole genome shotgun (WGS) entry which is preliminary data.</text>
</comment>
<dbReference type="VEuPathDB" id="FungiDB:MGL_1527"/>
<comment type="similarity">
    <text evidence="2">Belongs to the YPP1 family.</text>
</comment>
<dbReference type="PANTHER" id="PTHR23083">
    <property type="entry name" value="TETRATRICOPEPTIDE REPEAT PROTEIN, TPR"/>
    <property type="match status" value="1"/>
</dbReference>
<dbReference type="EMBL" id="AAYY01000004">
    <property type="protein sequence ID" value="EDP44130.1"/>
    <property type="molecule type" value="Genomic_DNA"/>
</dbReference>
<gene>
    <name evidence="5" type="ORF">MGL_1527</name>
</gene>
<feature type="region of interest" description="Disordered" evidence="4">
    <location>
        <begin position="667"/>
        <end position="709"/>
    </location>
</feature>
<reference evidence="5 6" key="1">
    <citation type="journal article" date="2007" name="Proc. Natl. Acad. Sci. U.S.A.">
        <title>Dandruff-associated Malassezia genomes reveal convergent and divergent virulence traits shared with plant and human fungal pathogens.</title>
        <authorList>
            <person name="Xu J."/>
            <person name="Saunders C.W."/>
            <person name="Hu P."/>
            <person name="Grant R.A."/>
            <person name="Boekhout T."/>
            <person name="Kuramae E.E."/>
            <person name="Kronstad J.W."/>
            <person name="Deangelis Y.M."/>
            <person name="Reeder N.L."/>
            <person name="Johnstone K.R."/>
            <person name="Leland M."/>
            <person name="Fieno A.M."/>
            <person name="Begley W.M."/>
            <person name="Sun Y."/>
            <person name="Lacey M.P."/>
            <person name="Chaudhary T."/>
            <person name="Keough T."/>
            <person name="Chu L."/>
            <person name="Sears R."/>
            <person name="Yuan B."/>
            <person name="Dawson T.L.Jr."/>
        </authorList>
    </citation>
    <scope>NUCLEOTIDE SEQUENCE [LARGE SCALE GENOMIC DNA]</scope>
    <source>
        <strain evidence="6">ATCC MYA-4612 / CBS 7966</strain>
    </source>
</reference>
<dbReference type="InterPro" id="IPR011990">
    <property type="entry name" value="TPR-like_helical_dom_sf"/>
</dbReference>
<keyword evidence="6" id="KW-1185">Reference proteome</keyword>
<dbReference type="PROSITE" id="PS50005">
    <property type="entry name" value="TPR"/>
    <property type="match status" value="1"/>
</dbReference>
<proteinExistence type="inferred from homology"/>
<evidence type="ECO:0000256" key="3">
    <source>
        <dbReference type="PROSITE-ProRule" id="PRU00339"/>
    </source>
</evidence>
<dbReference type="STRING" id="425265.A8PXU5"/>
<name>A8PXU5_MALGO</name>
<dbReference type="InterPro" id="IPR019734">
    <property type="entry name" value="TPR_rpt"/>
</dbReference>
<evidence type="ECO:0008006" key="7">
    <source>
        <dbReference type="Google" id="ProtNLM"/>
    </source>
</evidence>
<evidence type="ECO:0000256" key="4">
    <source>
        <dbReference type="SAM" id="MobiDB-lite"/>
    </source>
</evidence>
<accession>A8PXU5</accession>
<dbReference type="SMART" id="SM00028">
    <property type="entry name" value="TPR"/>
    <property type="match status" value="1"/>
</dbReference>
<dbReference type="SUPFAM" id="SSF48452">
    <property type="entry name" value="TPR-like"/>
    <property type="match status" value="1"/>
</dbReference>
<organism evidence="5 6">
    <name type="scientific">Malassezia globosa (strain ATCC MYA-4612 / CBS 7966)</name>
    <name type="common">Dandruff-associated fungus</name>
    <dbReference type="NCBI Taxonomy" id="425265"/>
    <lineage>
        <taxon>Eukaryota</taxon>
        <taxon>Fungi</taxon>
        <taxon>Dikarya</taxon>
        <taxon>Basidiomycota</taxon>
        <taxon>Ustilaginomycotina</taxon>
        <taxon>Malasseziomycetes</taxon>
        <taxon>Malasseziales</taxon>
        <taxon>Malasseziaceae</taxon>
        <taxon>Malassezia</taxon>
    </lineage>
</organism>
<dbReference type="InParanoid" id="A8PXU5"/>
<dbReference type="RefSeq" id="XP_001731344.1">
    <property type="nucleotide sequence ID" value="XM_001731292.1"/>
</dbReference>
<dbReference type="OrthoDB" id="29013at2759"/>
<keyword evidence="3" id="KW-0802">TPR repeat</keyword>
<feature type="compositionally biased region" description="Polar residues" evidence="4">
    <location>
        <begin position="690"/>
        <end position="703"/>
    </location>
</feature>
<feature type="repeat" description="TPR" evidence="3">
    <location>
        <begin position="356"/>
        <end position="389"/>
    </location>
</feature>
<dbReference type="Gene3D" id="1.25.40.10">
    <property type="entry name" value="Tetratricopeptide repeat domain"/>
    <property type="match status" value="1"/>
</dbReference>
<evidence type="ECO:0000256" key="2">
    <source>
        <dbReference type="ARBA" id="ARBA00038251"/>
    </source>
</evidence>
<dbReference type="InterPro" id="IPR051722">
    <property type="entry name" value="Endocytosis_PI4K-reg_protein"/>
</dbReference>
<comment type="function">
    <text evidence="1">Involved in endocytosis.</text>
</comment>
<dbReference type="GeneID" id="5855651"/>
<dbReference type="AlphaFoldDB" id="A8PXU5"/>
<evidence type="ECO:0000313" key="5">
    <source>
        <dbReference type="EMBL" id="EDP44130.1"/>
    </source>
</evidence>
<protein>
    <recommendedName>
        <fullName evidence="7">TPR-like protein</fullName>
    </recommendedName>
</protein>
<dbReference type="KEGG" id="mgl:MGL_1527"/>
<dbReference type="PANTHER" id="PTHR23083:SF464">
    <property type="entry name" value="TETRATRICOPEPTIDE REPEAT DOMAIN 7, ISOFORM A"/>
    <property type="match status" value="1"/>
</dbReference>
<dbReference type="Proteomes" id="UP000008837">
    <property type="component" value="Unassembled WGS sequence"/>
</dbReference>